<keyword evidence="2" id="KW-1185">Reference proteome</keyword>
<accession>A0A1H3LUD2</accession>
<name>A0A1H3LUD2_9PROT</name>
<protein>
    <recommendedName>
        <fullName evidence="3">AAA+ ATPase domain-containing protein</fullName>
    </recommendedName>
</protein>
<dbReference type="EMBL" id="FNOY01000053">
    <property type="protein sequence ID" value="SDY67940.1"/>
    <property type="molecule type" value="Genomic_DNA"/>
</dbReference>
<gene>
    <name evidence="1" type="ORF">SAMN05421881_10533</name>
</gene>
<evidence type="ECO:0000313" key="2">
    <source>
        <dbReference type="Proteomes" id="UP000198640"/>
    </source>
</evidence>
<proteinExistence type="predicted"/>
<dbReference type="SUPFAM" id="SSF53795">
    <property type="entry name" value="PEP carboxykinase-like"/>
    <property type="match status" value="1"/>
</dbReference>
<organism evidence="1 2">
    <name type="scientific">Nitrosomonas halophila</name>
    <dbReference type="NCBI Taxonomy" id="44576"/>
    <lineage>
        <taxon>Bacteria</taxon>
        <taxon>Pseudomonadati</taxon>
        <taxon>Pseudomonadota</taxon>
        <taxon>Betaproteobacteria</taxon>
        <taxon>Nitrosomonadales</taxon>
        <taxon>Nitrosomonadaceae</taxon>
        <taxon>Nitrosomonas</taxon>
    </lineage>
</organism>
<reference evidence="1 2" key="1">
    <citation type="submission" date="2016-10" db="EMBL/GenBank/DDBJ databases">
        <authorList>
            <person name="de Groot N.N."/>
        </authorList>
    </citation>
    <scope>NUCLEOTIDE SEQUENCE [LARGE SCALE GENOMIC DNA]</scope>
    <source>
        <strain evidence="1 2">Nm1</strain>
    </source>
</reference>
<evidence type="ECO:0008006" key="3">
    <source>
        <dbReference type="Google" id="ProtNLM"/>
    </source>
</evidence>
<sequence>MTKNSINATTPAEGERRALRGYVGQYEKAGAAIYAALERDQLRWVGVADRSAGIADDLVLGLDGLVVGHQFKISKFPGTFTVRTILTGADGLLKPLIHAWQCLSKDNPEARVEIRLVVNDIPSVNDKLGDASPPHSAAFLDEYERFPNRSLQEWRASGWGCLVDQLQRASGLNEAEFERFLHCLRVVHGAAADFVQFHKLSAEQSRLASEIARTLPKLVTDARDKNRWSRDELLQELGWRDPAKTLHIHRFPVGAYVQRNRDTEMSLFEALRAVDQGYLALIGPPGSGKSTLLQVALATKPNIRLVRYLAYVPGAAQGVGRGEADSFLEDVDTQLRNGGLVGLRLRDNSLHERREQFGTLLKQAGERYERDEIRTIIVVDGLDHIPREERPTYSLLGELPLPAAIPTGVTFVLGTQRLDLAYMKPAVKEQAEKSDRLVRMRPLGREAVAGMADALALDPAISRLDVSDLSHGHPLATRYLIQALLRADDEGRKHLLAGGMAFDGDIESVYTSAWREIAGDSDAMDVLGFIARAEAPMPLQLLATLVAERAIERALVVARHLLRESSQGWSVFHNSFRLFVIAQPRIRLGSIDAEYSKRVYRDLARLAKSAPPESSQRWLELRYRARAGDQDDVLTLATPDRFRQQLAAGRPVSEIHADIRLALFATRSTLDATVLTRILLCHDEVGRRETALEYADRLPLAMLAVGDIDAAVSFVQDFPGRGYEVVDALLERGDFDLAKELFEAFEPLSQLHTSKFQHHGDQHNVKEFGKWARRACHFRDAEQIQQSIDHLATEGMRQTPEAASEETIAAVKRHLRREAAEAMLLQHDGSDPEELCDRLGVTAEDRPYVMIHAGLAAHERGAFALFDAASQLPGFDEVPNGLRRAVALVAVRSGHHDLASAMFEKLIAPMVSMGDDDTDLSGLVDLVGAVMQHARLCTLLEKPLPDAMLSKHPPWQPLQKYTSKVGVLLWRVAKDQSTVSAVGVQMLARNAMGYVLRLSSKGGGDAYRIQQAVKALPVLACALLKVAAKCGESEYRAVLREIDDAIATSTLNGTWYLRRRLAVAAYRIDGDRAAAVARLDGLAGELQEDSPSEQLDGLADLAMSFAAVGDVERAKLVLATVPEQCLGYALPPKKDPQYAIWQDIMVLANGVDPGQRAQRVALLMRQVAGMMETEGSSAAHRLTMSLIDEAMQVGPRFGFDVSRSLADWDLISWPNRVDLLMIGMVRRRPETFMACATVWCGLCLPFYVEPYYRDPYHIGDFIDVAADAAGPGKIAELAQMLLDAIEVVSRAHERLALLQRLRAAVAKHGLESAKLDAAVERWSSEAPDPRHSYTPSKYDSEATLEELELAFEADGNELNYNAPYRFAELGQSAPLYLVQRMYERWDSLQSDACCRFLLVKRLAEAGDVEYARKLVLGYEQSKDPLSSWSSWSQWMGGGKFRYFEARRLLDGESMHPAAFENLVDSVTAGQENTQSLLTELDSILPVISATPDWPAIWSLLAEQMACTREFQIGKPFEPAAQPLSDEEILEELLHFALRLPVTEVQRHARNCVLKLAVQPAHGEAVFERVIRRLLGGNLDAPLQALQTLLVGELERLAPLLGPTVAALVSHRDFAVAEAAVLLANRWGIPVSVDAQPLPFFTN</sequence>
<dbReference type="Gene3D" id="3.40.50.300">
    <property type="entry name" value="P-loop containing nucleotide triphosphate hydrolases"/>
    <property type="match status" value="1"/>
</dbReference>
<dbReference type="Proteomes" id="UP000198640">
    <property type="component" value="Unassembled WGS sequence"/>
</dbReference>
<dbReference type="SUPFAM" id="SSF52540">
    <property type="entry name" value="P-loop containing nucleoside triphosphate hydrolases"/>
    <property type="match status" value="1"/>
</dbReference>
<dbReference type="InterPro" id="IPR027417">
    <property type="entry name" value="P-loop_NTPase"/>
</dbReference>
<evidence type="ECO:0000313" key="1">
    <source>
        <dbReference type="EMBL" id="SDY67940.1"/>
    </source>
</evidence>
<dbReference type="RefSeq" id="WP_245725186.1">
    <property type="nucleotide sequence ID" value="NZ_FNOY01000053.1"/>
</dbReference>